<accession>A0ABW5GNH6</accession>
<comment type="cofactor">
    <cofactor evidence="1">
        <name>FAD</name>
        <dbReference type="ChEBI" id="CHEBI:57692"/>
    </cofactor>
</comment>
<dbReference type="RefSeq" id="WP_345401010.1">
    <property type="nucleotide sequence ID" value="NZ_BAABHG010000012.1"/>
</dbReference>
<evidence type="ECO:0000313" key="5">
    <source>
        <dbReference type="EMBL" id="MFD2462338.1"/>
    </source>
</evidence>
<dbReference type="NCBIfam" id="NF046069">
    <property type="entry name" value="AkvoneHdxseRdmE"/>
    <property type="match status" value="1"/>
</dbReference>
<evidence type="ECO:0000259" key="4">
    <source>
        <dbReference type="Pfam" id="PF01494"/>
    </source>
</evidence>
<keyword evidence="3" id="KW-0274">FAD</keyword>
<gene>
    <name evidence="5" type="primary">rdmE</name>
    <name evidence="5" type="ORF">ACFSYJ_27280</name>
</gene>
<dbReference type="InterPro" id="IPR002938">
    <property type="entry name" value="FAD-bd"/>
</dbReference>
<reference evidence="6" key="1">
    <citation type="journal article" date="2019" name="Int. J. Syst. Evol. Microbiol.">
        <title>The Global Catalogue of Microorganisms (GCM) 10K type strain sequencing project: providing services to taxonomists for standard genome sequencing and annotation.</title>
        <authorList>
            <consortium name="The Broad Institute Genomics Platform"/>
            <consortium name="The Broad Institute Genome Sequencing Center for Infectious Disease"/>
            <person name="Wu L."/>
            <person name="Ma J."/>
        </authorList>
    </citation>
    <scope>NUCLEOTIDE SEQUENCE [LARGE SCALE GENOMIC DNA]</scope>
    <source>
        <strain evidence="6">CGMCC 4.7643</strain>
    </source>
</reference>
<keyword evidence="5" id="KW-0560">Oxidoreductase</keyword>
<comment type="caution">
    <text evidence="5">The sequence shown here is derived from an EMBL/GenBank/DDBJ whole genome shotgun (WGS) entry which is preliminary data.</text>
</comment>
<evidence type="ECO:0000256" key="3">
    <source>
        <dbReference type="ARBA" id="ARBA00022827"/>
    </source>
</evidence>
<evidence type="ECO:0000256" key="1">
    <source>
        <dbReference type="ARBA" id="ARBA00001974"/>
    </source>
</evidence>
<dbReference type="EC" id="1.14.13.180" evidence="5"/>
<dbReference type="Pfam" id="PF21274">
    <property type="entry name" value="Rng_hyd_C"/>
    <property type="match status" value="1"/>
</dbReference>
<dbReference type="EMBL" id="JBHUKU010000015">
    <property type="protein sequence ID" value="MFD2462338.1"/>
    <property type="molecule type" value="Genomic_DNA"/>
</dbReference>
<evidence type="ECO:0000313" key="6">
    <source>
        <dbReference type="Proteomes" id="UP001597419"/>
    </source>
</evidence>
<proteinExistence type="predicted"/>
<dbReference type="Pfam" id="PF01494">
    <property type="entry name" value="FAD_binding_3"/>
    <property type="match status" value="1"/>
</dbReference>
<dbReference type="NCBIfam" id="NF046068">
    <property type="entry name" value="AkvoneHdxseDnrF"/>
    <property type="match status" value="1"/>
</dbReference>
<dbReference type="Gene3D" id="3.40.30.120">
    <property type="match status" value="1"/>
</dbReference>
<feature type="domain" description="FAD-binding" evidence="4">
    <location>
        <begin position="4"/>
        <end position="358"/>
    </location>
</feature>
<dbReference type="GO" id="GO:0016491">
    <property type="term" value="F:oxidoreductase activity"/>
    <property type="evidence" value="ECO:0007669"/>
    <property type="project" value="UniProtKB-KW"/>
</dbReference>
<dbReference type="InterPro" id="IPR036188">
    <property type="entry name" value="FAD/NAD-bd_sf"/>
</dbReference>
<dbReference type="Gene3D" id="3.30.9.10">
    <property type="entry name" value="D-Amino Acid Oxidase, subunit A, domain 2"/>
    <property type="match status" value="1"/>
</dbReference>
<dbReference type="Proteomes" id="UP001597419">
    <property type="component" value="Unassembled WGS sequence"/>
</dbReference>
<sequence>MEERVQVLVVGAGLGGLSATMFLAQRGIDVLAVERHAGTAIHTRASGQNPRTMELFHWAGIDDAVLNASPRASKGLRVTVASSLAGTVFNRILEDFNEPDISAATAMRFGMAGQDVVEPIMLAQAEKFGARVRFRTELTGFTQDADGVTATVRHRDSGEETVVRADYLVAADGGRSGIREDLGIATEGEGALGHLVGVVFDADLGDRVKAGITDLFHLQHPEFTGVVCNTDHPNRYIFAVDYRPDKGESPADFPPERLAELIRLATDLPGLEPEIQWTGPWEIAARIAERFRSGRVFLVGDAAKVTPPTGGQGGNTAVGDGADLAWKLAAVLRGDAGDGLLDTYEAERRPIARMIVEASLHNLKERMLPDLDVSELPPPEEPLAGMLGFRYRSTAVLAEDDDPARCENPMEPSGRPGFRGPAVPLTVDGFPKSTVDVFGEAWVVLCAEDGSRWCPAAADIAAETGIRVDCHVLDDAGAARYGLAAGGASLVRPDGIVAWRAAAAPEDPAGELWNVLGRVLSR</sequence>
<keyword evidence="2" id="KW-0285">Flavoprotein</keyword>
<dbReference type="PRINTS" id="PR00420">
    <property type="entry name" value="RNGMNOXGNASE"/>
</dbReference>
<keyword evidence="6" id="KW-1185">Reference proteome</keyword>
<evidence type="ECO:0000256" key="2">
    <source>
        <dbReference type="ARBA" id="ARBA00022630"/>
    </source>
</evidence>
<name>A0ABW5GNH6_9PSEU</name>
<dbReference type="PANTHER" id="PTHR43004">
    <property type="entry name" value="TRK SYSTEM POTASSIUM UPTAKE PROTEIN"/>
    <property type="match status" value="1"/>
</dbReference>
<dbReference type="PANTHER" id="PTHR43004:SF19">
    <property type="entry name" value="BINDING MONOOXYGENASE, PUTATIVE (JCVI)-RELATED"/>
    <property type="match status" value="1"/>
</dbReference>
<dbReference type="InterPro" id="IPR050641">
    <property type="entry name" value="RIFMO-like"/>
</dbReference>
<dbReference type="Gene3D" id="3.50.50.60">
    <property type="entry name" value="FAD/NAD(P)-binding domain"/>
    <property type="match status" value="1"/>
</dbReference>
<protein>
    <submittedName>
        <fullName evidence="5">Aklavinone 12-hydroxylase RdmE</fullName>
        <ecNumber evidence="5">1.14.13.180</ecNumber>
    </submittedName>
</protein>
<organism evidence="5 6">
    <name type="scientific">Amycolatopsis samaneae</name>
    <dbReference type="NCBI Taxonomy" id="664691"/>
    <lineage>
        <taxon>Bacteria</taxon>
        <taxon>Bacillati</taxon>
        <taxon>Actinomycetota</taxon>
        <taxon>Actinomycetes</taxon>
        <taxon>Pseudonocardiales</taxon>
        <taxon>Pseudonocardiaceae</taxon>
        <taxon>Amycolatopsis</taxon>
    </lineage>
</organism>
<dbReference type="SUPFAM" id="SSF51905">
    <property type="entry name" value="FAD/NAD(P)-binding domain"/>
    <property type="match status" value="1"/>
</dbReference>